<evidence type="ECO:0000313" key="2">
    <source>
        <dbReference type="EMBL" id="KIH46501.1"/>
    </source>
</evidence>
<accession>A0A0C2FNR0</accession>
<protein>
    <recommendedName>
        <fullName evidence="1">C-type lectin domain-containing protein</fullName>
    </recommendedName>
</protein>
<keyword evidence="3" id="KW-1185">Reference proteome</keyword>
<dbReference type="PANTHER" id="PTHR22803">
    <property type="entry name" value="MANNOSE, PHOSPHOLIPASE, LECTIN RECEPTOR RELATED"/>
    <property type="match status" value="1"/>
</dbReference>
<dbReference type="OrthoDB" id="5860166at2759"/>
<dbReference type="EMBL" id="KN769100">
    <property type="protein sequence ID" value="KIH46501.1"/>
    <property type="molecule type" value="Genomic_DNA"/>
</dbReference>
<evidence type="ECO:0000313" key="3">
    <source>
        <dbReference type="Proteomes" id="UP000054047"/>
    </source>
</evidence>
<dbReference type="InterPro" id="IPR001304">
    <property type="entry name" value="C-type_lectin-like"/>
</dbReference>
<dbReference type="InterPro" id="IPR050111">
    <property type="entry name" value="C-type_lectin/snaclec_domain"/>
</dbReference>
<feature type="domain" description="C-type lectin" evidence="1">
    <location>
        <begin position="19"/>
        <end position="89"/>
    </location>
</feature>
<reference evidence="2 3" key="1">
    <citation type="submission" date="2013-12" db="EMBL/GenBank/DDBJ databases">
        <title>Draft genome of the parsitic nematode Ancylostoma duodenale.</title>
        <authorList>
            <person name="Mitreva M."/>
        </authorList>
    </citation>
    <scope>NUCLEOTIDE SEQUENCE [LARGE SCALE GENOMIC DNA]</scope>
    <source>
        <strain evidence="2 3">Zhejiang</strain>
    </source>
</reference>
<evidence type="ECO:0000259" key="1">
    <source>
        <dbReference type="PROSITE" id="PS50041"/>
    </source>
</evidence>
<dbReference type="InterPro" id="IPR016187">
    <property type="entry name" value="CTDL_fold"/>
</dbReference>
<dbReference type="Pfam" id="PF00059">
    <property type="entry name" value="Lectin_C"/>
    <property type="match status" value="1"/>
</dbReference>
<dbReference type="Gene3D" id="3.10.100.10">
    <property type="entry name" value="Mannose-Binding Protein A, subunit A"/>
    <property type="match status" value="1"/>
</dbReference>
<gene>
    <name evidence="2" type="ORF">ANCDUO_23446</name>
</gene>
<dbReference type="AlphaFoldDB" id="A0A0C2FNR0"/>
<dbReference type="InterPro" id="IPR016186">
    <property type="entry name" value="C-type_lectin-like/link_sf"/>
</dbReference>
<dbReference type="PROSITE" id="PS50041">
    <property type="entry name" value="C_TYPE_LECTIN_2"/>
    <property type="match status" value="1"/>
</dbReference>
<sequence length="98" mass="11467">MVDKPQVFSKDGDEYNDFIWIGLKKDEKGEWHWVDGTFTKWSIGEANNVANAEGCAQMYTAAISHHKTGAGSTYWNDVRCNRRMRYFIRKVMVIWEKT</sequence>
<proteinExistence type="predicted"/>
<dbReference type="SUPFAM" id="SSF56436">
    <property type="entry name" value="C-type lectin-like"/>
    <property type="match status" value="1"/>
</dbReference>
<feature type="non-terminal residue" evidence="2">
    <location>
        <position position="1"/>
    </location>
</feature>
<organism evidence="2 3">
    <name type="scientific">Ancylostoma duodenale</name>
    <dbReference type="NCBI Taxonomy" id="51022"/>
    <lineage>
        <taxon>Eukaryota</taxon>
        <taxon>Metazoa</taxon>
        <taxon>Ecdysozoa</taxon>
        <taxon>Nematoda</taxon>
        <taxon>Chromadorea</taxon>
        <taxon>Rhabditida</taxon>
        <taxon>Rhabditina</taxon>
        <taxon>Rhabditomorpha</taxon>
        <taxon>Strongyloidea</taxon>
        <taxon>Ancylostomatidae</taxon>
        <taxon>Ancylostomatinae</taxon>
        <taxon>Ancylostoma</taxon>
    </lineage>
</organism>
<name>A0A0C2FNR0_9BILA</name>
<dbReference type="Proteomes" id="UP000054047">
    <property type="component" value="Unassembled WGS sequence"/>
</dbReference>